<keyword evidence="11" id="KW-0472">Membrane</keyword>
<dbReference type="PANTHER" id="PTHR46300:SF2">
    <property type="entry name" value="CYTOCHROME P450 MONOOXYGENASE ALNH-RELATED"/>
    <property type="match status" value="1"/>
</dbReference>
<feature type="signal peptide" evidence="12">
    <location>
        <begin position="1"/>
        <end position="22"/>
    </location>
</feature>
<evidence type="ECO:0000256" key="11">
    <source>
        <dbReference type="ARBA" id="ARBA00023136"/>
    </source>
</evidence>
<evidence type="ECO:0000256" key="10">
    <source>
        <dbReference type="ARBA" id="ARBA00023033"/>
    </source>
</evidence>
<evidence type="ECO:0000256" key="2">
    <source>
        <dbReference type="ARBA" id="ARBA00004167"/>
    </source>
</evidence>
<dbReference type="InterPro" id="IPR001128">
    <property type="entry name" value="Cyt_P450"/>
</dbReference>
<dbReference type="Pfam" id="PF00067">
    <property type="entry name" value="p450"/>
    <property type="match status" value="1"/>
</dbReference>
<keyword evidence="5" id="KW-0812">Transmembrane</keyword>
<dbReference type="Gene3D" id="1.10.630.10">
    <property type="entry name" value="Cytochrome P450"/>
    <property type="match status" value="1"/>
</dbReference>
<keyword evidence="12" id="KW-0732">Signal</keyword>
<comment type="caution">
    <text evidence="13">The sequence shown here is derived from an EMBL/GenBank/DDBJ whole genome shotgun (WGS) entry which is preliminary data.</text>
</comment>
<evidence type="ECO:0000256" key="3">
    <source>
        <dbReference type="ARBA" id="ARBA00010617"/>
    </source>
</evidence>
<keyword evidence="10" id="KW-0503">Monooxygenase</keyword>
<gene>
    <name evidence="13" type="ORF">V5O48_003127</name>
</gene>
<evidence type="ECO:0000313" key="13">
    <source>
        <dbReference type="EMBL" id="KAL0578894.1"/>
    </source>
</evidence>
<accession>A0ABR3FU93</accession>
<comment type="subcellular location">
    <subcellularLocation>
        <location evidence="2">Membrane</location>
        <topology evidence="2">Single-pass membrane protein</topology>
    </subcellularLocation>
</comment>
<protein>
    <recommendedName>
        <fullName evidence="15">Cytochrome P450</fullName>
    </recommendedName>
</protein>
<evidence type="ECO:0000256" key="9">
    <source>
        <dbReference type="ARBA" id="ARBA00023004"/>
    </source>
</evidence>
<keyword evidence="14" id="KW-1185">Reference proteome</keyword>
<keyword evidence="6" id="KW-0479">Metal-binding</keyword>
<reference evidence="13 14" key="1">
    <citation type="submission" date="2024-02" db="EMBL/GenBank/DDBJ databases">
        <title>A draft genome for the cacao thread blight pathogen Marasmius crinis-equi.</title>
        <authorList>
            <person name="Cohen S.P."/>
            <person name="Baruah I.K."/>
            <person name="Amoako-Attah I."/>
            <person name="Bukari Y."/>
            <person name="Meinhardt L.W."/>
            <person name="Bailey B.A."/>
        </authorList>
    </citation>
    <scope>NUCLEOTIDE SEQUENCE [LARGE SCALE GENOMIC DNA]</scope>
    <source>
        <strain evidence="13 14">GH-76</strain>
    </source>
</reference>
<keyword evidence="4" id="KW-0349">Heme</keyword>
<evidence type="ECO:0000256" key="7">
    <source>
        <dbReference type="ARBA" id="ARBA00022989"/>
    </source>
</evidence>
<evidence type="ECO:0000313" key="14">
    <source>
        <dbReference type="Proteomes" id="UP001465976"/>
    </source>
</evidence>
<dbReference type="InterPro" id="IPR050364">
    <property type="entry name" value="Cytochrome_P450_fung"/>
</dbReference>
<name>A0ABR3FU93_9AGAR</name>
<sequence length="106" mass="12219">MAFLLAALFATLAVLLIRKKYLQYQKLNGVPLPPGPRGLPLIGNVREMRPRDKEPRWITYYNWARQYGDLVYLEIFGSPLVILNSRKSVIELLDKRSADFSDRPGE</sequence>
<dbReference type="Proteomes" id="UP001465976">
    <property type="component" value="Unassembled WGS sequence"/>
</dbReference>
<feature type="chain" id="PRO_5045241312" description="Cytochrome P450" evidence="12">
    <location>
        <begin position="23"/>
        <end position="106"/>
    </location>
</feature>
<dbReference type="SUPFAM" id="SSF48264">
    <property type="entry name" value="Cytochrome P450"/>
    <property type="match status" value="1"/>
</dbReference>
<proteinExistence type="inferred from homology"/>
<evidence type="ECO:0000256" key="6">
    <source>
        <dbReference type="ARBA" id="ARBA00022723"/>
    </source>
</evidence>
<evidence type="ECO:0000256" key="12">
    <source>
        <dbReference type="SAM" id="SignalP"/>
    </source>
</evidence>
<dbReference type="PANTHER" id="PTHR46300">
    <property type="entry name" value="P450, PUTATIVE (EUROFUNG)-RELATED-RELATED"/>
    <property type="match status" value="1"/>
</dbReference>
<dbReference type="EMBL" id="JBAHYK010000080">
    <property type="protein sequence ID" value="KAL0578894.1"/>
    <property type="molecule type" value="Genomic_DNA"/>
</dbReference>
<evidence type="ECO:0000256" key="1">
    <source>
        <dbReference type="ARBA" id="ARBA00001971"/>
    </source>
</evidence>
<keyword evidence="8" id="KW-0560">Oxidoreductase</keyword>
<evidence type="ECO:0000256" key="8">
    <source>
        <dbReference type="ARBA" id="ARBA00023002"/>
    </source>
</evidence>
<keyword evidence="9" id="KW-0408">Iron</keyword>
<evidence type="ECO:0000256" key="5">
    <source>
        <dbReference type="ARBA" id="ARBA00022692"/>
    </source>
</evidence>
<dbReference type="InterPro" id="IPR036396">
    <property type="entry name" value="Cyt_P450_sf"/>
</dbReference>
<organism evidence="13 14">
    <name type="scientific">Marasmius crinis-equi</name>
    <dbReference type="NCBI Taxonomy" id="585013"/>
    <lineage>
        <taxon>Eukaryota</taxon>
        <taxon>Fungi</taxon>
        <taxon>Dikarya</taxon>
        <taxon>Basidiomycota</taxon>
        <taxon>Agaricomycotina</taxon>
        <taxon>Agaricomycetes</taxon>
        <taxon>Agaricomycetidae</taxon>
        <taxon>Agaricales</taxon>
        <taxon>Marasmiineae</taxon>
        <taxon>Marasmiaceae</taxon>
        <taxon>Marasmius</taxon>
    </lineage>
</organism>
<comment type="cofactor">
    <cofactor evidence="1">
        <name>heme</name>
        <dbReference type="ChEBI" id="CHEBI:30413"/>
    </cofactor>
</comment>
<evidence type="ECO:0000256" key="4">
    <source>
        <dbReference type="ARBA" id="ARBA00022617"/>
    </source>
</evidence>
<evidence type="ECO:0008006" key="15">
    <source>
        <dbReference type="Google" id="ProtNLM"/>
    </source>
</evidence>
<comment type="similarity">
    <text evidence="3">Belongs to the cytochrome P450 family.</text>
</comment>
<keyword evidence="7" id="KW-1133">Transmembrane helix</keyword>